<keyword evidence="13" id="KW-1015">Disulfide bond</keyword>
<keyword evidence="15" id="KW-0325">Glycoprotein</keyword>
<keyword evidence="6" id="KW-0732">Signal</keyword>
<evidence type="ECO:0000256" key="15">
    <source>
        <dbReference type="ARBA" id="ARBA00023180"/>
    </source>
</evidence>
<dbReference type="GO" id="GO:0004714">
    <property type="term" value="F:transmembrane receptor protein tyrosine kinase activity"/>
    <property type="evidence" value="ECO:0007669"/>
    <property type="project" value="UniProtKB-EC"/>
</dbReference>
<dbReference type="AlphaFoldDB" id="A2EH86"/>
<evidence type="ECO:0000256" key="1">
    <source>
        <dbReference type="ARBA" id="ARBA00004251"/>
    </source>
</evidence>
<evidence type="ECO:0000256" key="4">
    <source>
        <dbReference type="ARBA" id="ARBA00022679"/>
    </source>
</evidence>
<keyword evidence="10" id="KW-1133">Transmembrane helix</keyword>
<dbReference type="Pfam" id="PF12810">
    <property type="entry name" value="ALK_LTK_GRD"/>
    <property type="match status" value="1"/>
</dbReference>
<keyword evidence="9" id="KW-0067">ATP-binding</keyword>
<dbReference type="RefSeq" id="XP_001320188.1">
    <property type="nucleotide sequence ID" value="XM_001320153.1"/>
</dbReference>
<keyword evidence="3" id="KW-1003">Cell membrane</keyword>
<evidence type="ECO:0000313" key="18">
    <source>
        <dbReference type="EMBL" id="EAY07965.1"/>
    </source>
</evidence>
<feature type="domain" description="ALK/LTK-like glycine-rich" evidence="17">
    <location>
        <begin position="1"/>
        <end position="178"/>
    </location>
</feature>
<evidence type="ECO:0000256" key="16">
    <source>
        <dbReference type="SAM" id="MobiDB-lite"/>
    </source>
</evidence>
<dbReference type="VEuPathDB" id="TrichDB:TVAGG3_0933620"/>
<keyword evidence="7" id="KW-0547">Nucleotide-binding</keyword>
<comment type="subcellular location">
    <subcellularLocation>
        <location evidence="1">Cell membrane</location>
        <topology evidence="1">Single-pass type I membrane protein</topology>
    </subcellularLocation>
</comment>
<evidence type="ECO:0000256" key="14">
    <source>
        <dbReference type="ARBA" id="ARBA00023170"/>
    </source>
</evidence>
<evidence type="ECO:0000256" key="11">
    <source>
        <dbReference type="ARBA" id="ARBA00023136"/>
    </source>
</evidence>
<reference evidence="18" key="2">
    <citation type="journal article" date="2007" name="Science">
        <title>Draft genome sequence of the sexually transmitted pathogen Trichomonas vaginalis.</title>
        <authorList>
            <person name="Carlton J.M."/>
            <person name="Hirt R.P."/>
            <person name="Silva J.C."/>
            <person name="Delcher A.L."/>
            <person name="Schatz M."/>
            <person name="Zhao Q."/>
            <person name="Wortman J.R."/>
            <person name="Bidwell S.L."/>
            <person name="Alsmark U.C.M."/>
            <person name="Besteiro S."/>
            <person name="Sicheritz-Ponten T."/>
            <person name="Noel C.J."/>
            <person name="Dacks J.B."/>
            <person name="Foster P.G."/>
            <person name="Simillion C."/>
            <person name="Van de Peer Y."/>
            <person name="Miranda-Saavedra D."/>
            <person name="Barton G.J."/>
            <person name="Westrop G.D."/>
            <person name="Mueller S."/>
            <person name="Dessi D."/>
            <person name="Fiori P.L."/>
            <person name="Ren Q."/>
            <person name="Paulsen I."/>
            <person name="Zhang H."/>
            <person name="Bastida-Corcuera F.D."/>
            <person name="Simoes-Barbosa A."/>
            <person name="Brown M.T."/>
            <person name="Hayes R.D."/>
            <person name="Mukherjee M."/>
            <person name="Okumura C.Y."/>
            <person name="Schneider R."/>
            <person name="Smith A.J."/>
            <person name="Vanacova S."/>
            <person name="Villalvazo M."/>
            <person name="Haas B.J."/>
            <person name="Pertea M."/>
            <person name="Feldblyum T.V."/>
            <person name="Utterback T.R."/>
            <person name="Shu C.L."/>
            <person name="Osoegawa K."/>
            <person name="de Jong P.J."/>
            <person name="Hrdy I."/>
            <person name="Horvathova L."/>
            <person name="Zubacova Z."/>
            <person name="Dolezal P."/>
            <person name="Malik S.B."/>
            <person name="Logsdon J.M. Jr."/>
            <person name="Henze K."/>
            <person name="Gupta A."/>
            <person name="Wang C.C."/>
            <person name="Dunne R.L."/>
            <person name="Upcroft J.A."/>
            <person name="Upcroft P."/>
            <person name="White O."/>
            <person name="Salzberg S.L."/>
            <person name="Tang P."/>
            <person name="Chiu C.-H."/>
            <person name="Lee Y.-S."/>
            <person name="Embley T.M."/>
            <person name="Coombs G.H."/>
            <person name="Mottram J.C."/>
            <person name="Tachezy J."/>
            <person name="Fraser-Liggett C.M."/>
            <person name="Johnson P.J."/>
        </authorList>
    </citation>
    <scope>NUCLEOTIDE SEQUENCE [LARGE SCALE GENOMIC DNA]</scope>
    <source>
        <strain evidence="18">G3</strain>
    </source>
</reference>
<keyword evidence="11" id="KW-0472">Membrane</keyword>
<dbReference type="InParanoid" id="A2EH86"/>
<keyword evidence="14" id="KW-0675">Receptor</keyword>
<dbReference type="KEGG" id="tva:4765862"/>
<keyword evidence="19" id="KW-1185">Reference proteome</keyword>
<evidence type="ECO:0000259" key="17">
    <source>
        <dbReference type="Pfam" id="PF12810"/>
    </source>
</evidence>
<evidence type="ECO:0000313" key="19">
    <source>
        <dbReference type="Proteomes" id="UP000001542"/>
    </source>
</evidence>
<evidence type="ECO:0000256" key="6">
    <source>
        <dbReference type="ARBA" id="ARBA00022729"/>
    </source>
</evidence>
<feature type="region of interest" description="Disordered" evidence="16">
    <location>
        <begin position="1"/>
        <end position="20"/>
    </location>
</feature>
<evidence type="ECO:0000256" key="13">
    <source>
        <dbReference type="ARBA" id="ARBA00023157"/>
    </source>
</evidence>
<dbReference type="EC" id="2.7.10.1" evidence="2"/>
<gene>
    <name evidence="18" type="ORF">TVAG_332900</name>
</gene>
<evidence type="ECO:0000256" key="2">
    <source>
        <dbReference type="ARBA" id="ARBA00011902"/>
    </source>
</evidence>
<evidence type="ECO:0000256" key="10">
    <source>
        <dbReference type="ARBA" id="ARBA00022989"/>
    </source>
</evidence>
<accession>A2EH86</accession>
<evidence type="ECO:0000256" key="5">
    <source>
        <dbReference type="ARBA" id="ARBA00022692"/>
    </source>
</evidence>
<dbReference type="GO" id="GO:0005886">
    <property type="term" value="C:plasma membrane"/>
    <property type="evidence" value="ECO:0007669"/>
    <property type="project" value="UniProtKB-SubCell"/>
</dbReference>
<keyword evidence="4" id="KW-0808">Transferase</keyword>
<keyword evidence="5" id="KW-0812">Transmembrane</keyword>
<keyword evidence="8" id="KW-0418">Kinase</keyword>
<dbReference type="VEuPathDB" id="TrichDB:TVAG_332900"/>
<evidence type="ECO:0000256" key="3">
    <source>
        <dbReference type="ARBA" id="ARBA00022475"/>
    </source>
</evidence>
<dbReference type="Proteomes" id="UP000001542">
    <property type="component" value="Unassembled WGS sequence"/>
</dbReference>
<proteinExistence type="predicted"/>
<evidence type="ECO:0000256" key="7">
    <source>
        <dbReference type="ARBA" id="ARBA00022741"/>
    </source>
</evidence>
<evidence type="ECO:0000256" key="8">
    <source>
        <dbReference type="ARBA" id="ARBA00022777"/>
    </source>
</evidence>
<protein>
    <recommendedName>
        <fullName evidence="2">receptor protein-tyrosine kinase</fullName>
        <ecNumber evidence="2">2.7.10.1</ecNumber>
    </recommendedName>
</protein>
<evidence type="ECO:0000256" key="9">
    <source>
        <dbReference type="ARBA" id="ARBA00022840"/>
    </source>
</evidence>
<dbReference type="GO" id="GO:0005524">
    <property type="term" value="F:ATP binding"/>
    <property type="evidence" value="ECO:0007669"/>
    <property type="project" value="UniProtKB-KW"/>
</dbReference>
<dbReference type="InterPro" id="IPR055163">
    <property type="entry name" value="ALK/LTK-like_GRD"/>
</dbReference>
<organism evidence="18 19">
    <name type="scientific">Trichomonas vaginalis (strain ATCC PRA-98 / G3)</name>
    <dbReference type="NCBI Taxonomy" id="412133"/>
    <lineage>
        <taxon>Eukaryota</taxon>
        <taxon>Metamonada</taxon>
        <taxon>Parabasalia</taxon>
        <taxon>Trichomonadida</taxon>
        <taxon>Trichomonadidae</taxon>
        <taxon>Trichomonas</taxon>
    </lineage>
</organism>
<evidence type="ECO:0000256" key="12">
    <source>
        <dbReference type="ARBA" id="ARBA00023137"/>
    </source>
</evidence>
<dbReference type="EMBL" id="DS113388">
    <property type="protein sequence ID" value="EAY07965.1"/>
    <property type="molecule type" value="Genomic_DNA"/>
</dbReference>
<keyword evidence="12" id="KW-0829">Tyrosine-protein kinase</keyword>
<reference evidence="18" key="1">
    <citation type="submission" date="2006-10" db="EMBL/GenBank/DDBJ databases">
        <authorList>
            <person name="Amadeo P."/>
            <person name="Zhao Q."/>
            <person name="Wortman J."/>
            <person name="Fraser-Liggett C."/>
            <person name="Carlton J."/>
        </authorList>
    </citation>
    <scope>NUCLEOTIDE SEQUENCE</scope>
    <source>
        <strain evidence="18">G3</strain>
    </source>
</reference>
<name>A2EH86_TRIV3</name>
<sequence>MVAGGGGSTEWPGSIGGNGGGLEGGAGQSDCFNNGTICPEIISTGGTQLRGGIASKRNNFIFAPSQKGFDGAFGISLNADMSNNGGIAGNGYWSGASLEYSGSGGGGSSFISGYDGCIALNSSENEDPNPNNSSIHYSGISFLQPSMHKGNTTMPLYHSPNAYGIGNKGRGCIRITILNYPELSCDIHYALPFNLLIIYIFFILES</sequence>